<sequence length="546" mass="57356">MLKLAAQSMFDTLAQSAMGMMVVDKAHRVVWISEGYKQFLPALGRSEGEFVGRRVEEVVPNTLMAQVVDSGQPMLVDLLTNKAGTFLVSRLPLRDAAGAVIGALGLVLLDHPETTMQPLIGKFAQLQRELAAAREQLAAHLTQQRRPKYTLSSFAGASPQALEVKRQARRVAQTDSAVLLLGETGTGKELLAHGIHAASARAARPFVGVNIAAVPDSLLEAEFFGVAPGAYTGAERKGRDGKFRLAHGGTLFLDEIGDMPLPLQAKLLRVLQEHELEPLGSNEVLRVDVRVIAATSRDLAAMVADGRFRADLYYRLAVLPIRLPPLRERLSDLEALVEMACDDIARRSGMPAKPVSADALEWLAQRDWPGNVRELRNVLEQATLMTDDPVLEAVHFQGGGAAAAGSAAPATAAAAAPVPAQGVAPAAAAGPGFAALPASATSSASAPPPPRPAAPASFAPSAPTPGARWPDAAAVAPAEPPGPAGDEAPRPAAPERLGDAVATLERERILAALAATGGNKLAAARRLGIARATLYEKLRRLALPLR</sequence>
<dbReference type="InterPro" id="IPR002197">
    <property type="entry name" value="HTH_Fis"/>
</dbReference>
<dbReference type="InterPro" id="IPR025944">
    <property type="entry name" value="Sigma_54_int_dom_CS"/>
</dbReference>
<dbReference type="PRINTS" id="PR01590">
    <property type="entry name" value="HTHFIS"/>
</dbReference>
<dbReference type="SMART" id="SM00382">
    <property type="entry name" value="AAA"/>
    <property type="match status" value="1"/>
</dbReference>
<reference evidence="8 9" key="2">
    <citation type="journal article" date="2016" name="Science">
        <title>A bacterium that degrades and assimilates poly(ethylene terephthalate).</title>
        <authorList>
            <person name="Yoshida S."/>
            <person name="Hiraga K."/>
            <person name="Takehana T."/>
            <person name="Taniguchi I."/>
            <person name="Yamaji H."/>
            <person name="Maeda Y."/>
            <person name="Toyohara K."/>
            <person name="Miyamoto K."/>
            <person name="Kimura Y."/>
            <person name="Oda K."/>
        </authorList>
    </citation>
    <scope>NUCLEOTIDE SEQUENCE [LARGE SCALE GENOMIC DNA]</scope>
    <source>
        <strain evidence="9">NBRC 110686 / TISTR 2288 / 201-F6</strain>
    </source>
</reference>
<dbReference type="PROSITE" id="PS00675">
    <property type="entry name" value="SIGMA54_INTERACT_1"/>
    <property type="match status" value="1"/>
</dbReference>
<dbReference type="EMBL" id="BBYR01000014">
    <property type="protein sequence ID" value="GAP35108.1"/>
    <property type="molecule type" value="Genomic_DNA"/>
</dbReference>
<comment type="caution">
    <text evidence="8">The sequence shown here is derived from an EMBL/GenBank/DDBJ whole genome shotgun (WGS) entry which is preliminary data.</text>
</comment>
<dbReference type="GO" id="GO:0005524">
    <property type="term" value="F:ATP binding"/>
    <property type="evidence" value="ECO:0007669"/>
    <property type="project" value="UniProtKB-KW"/>
</dbReference>
<gene>
    <name evidence="8" type="ORF">ISF6_0679</name>
</gene>
<accession>A0A0K8NXK5</accession>
<dbReference type="AlphaFoldDB" id="A0A0K8NXK5"/>
<dbReference type="InterPro" id="IPR002078">
    <property type="entry name" value="Sigma_54_int"/>
</dbReference>
<evidence type="ECO:0000259" key="7">
    <source>
        <dbReference type="PROSITE" id="PS50045"/>
    </source>
</evidence>
<evidence type="ECO:0000256" key="6">
    <source>
        <dbReference type="SAM" id="MobiDB-lite"/>
    </source>
</evidence>
<feature type="domain" description="Sigma-54 factor interaction" evidence="7">
    <location>
        <begin position="154"/>
        <end position="384"/>
    </location>
</feature>
<keyword evidence="3" id="KW-0805">Transcription regulation</keyword>
<dbReference type="Pfam" id="PF02954">
    <property type="entry name" value="HTH_8"/>
    <property type="match status" value="1"/>
</dbReference>
<dbReference type="Gene3D" id="1.10.8.60">
    <property type="match status" value="1"/>
</dbReference>
<dbReference type="FunFam" id="3.40.50.300:FF:000006">
    <property type="entry name" value="DNA-binding transcriptional regulator NtrC"/>
    <property type="match status" value="1"/>
</dbReference>
<dbReference type="GO" id="GO:0043565">
    <property type="term" value="F:sequence-specific DNA binding"/>
    <property type="evidence" value="ECO:0007669"/>
    <property type="project" value="InterPro"/>
</dbReference>
<dbReference type="SUPFAM" id="SSF52540">
    <property type="entry name" value="P-loop containing nucleoside triphosphate hydrolases"/>
    <property type="match status" value="1"/>
</dbReference>
<dbReference type="CDD" id="cd00009">
    <property type="entry name" value="AAA"/>
    <property type="match status" value="1"/>
</dbReference>
<reference evidence="9" key="1">
    <citation type="submission" date="2015-07" db="EMBL/GenBank/DDBJ databases">
        <title>Discovery of a poly(ethylene terephthalate assimilation.</title>
        <authorList>
            <person name="Yoshida S."/>
            <person name="Hiraga K."/>
            <person name="Takehana T."/>
            <person name="Taniguchi I."/>
            <person name="Yamaji H."/>
            <person name="Maeda Y."/>
            <person name="Toyohara K."/>
            <person name="Miyamoto K."/>
            <person name="Kimura Y."/>
            <person name="Oda K."/>
        </authorList>
    </citation>
    <scope>NUCLEOTIDE SEQUENCE [LARGE SCALE GENOMIC DNA]</scope>
    <source>
        <strain evidence="9">NBRC 110686 / TISTR 2288 / 201-F6</strain>
    </source>
</reference>
<dbReference type="InterPro" id="IPR058031">
    <property type="entry name" value="AAA_lid_NorR"/>
</dbReference>
<dbReference type="InterPro" id="IPR003593">
    <property type="entry name" value="AAA+_ATPase"/>
</dbReference>
<protein>
    <submittedName>
        <fullName evidence="8">Formate hydrogenlyase transcriptional activator</fullName>
    </submittedName>
</protein>
<keyword evidence="9" id="KW-1185">Reference proteome</keyword>
<dbReference type="InterPro" id="IPR027417">
    <property type="entry name" value="P-loop_NTPase"/>
</dbReference>
<dbReference type="Pfam" id="PF25601">
    <property type="entry name" value="AAA_lid_14"/>
    <property type="match status" value="1"/>
</dbReference>
<dbReference type="PANTHER" id="PTHR32071:SF99">
    <property type="entry name" value="TRANSCRIPTIONAL REGULATORY PROTEIN"/>
    <property type="match status" value="1"/>
</dbReference>
<evidence type="ECO:0000256" key="5">
    <source>
        <dbReference type="ARBA" id="ARBA00023163"/>
    </source>
</evidence>
<dbReference type="Pfam" id="PF00158">
    <property type="entry name" value="Sigma54_activat"/>
    <property type="match status" value="1"/>
</dbReference>
<dbReference type="SUPFAM" id="SSF46689">
    <property type="entry name" value="Homeodomain-like"/>
    <property type="match status" value="1"/>
</dbReference>
<dbReference type="Gene3D" id="3.30.450.20">
    <property type="entry name" value="PAS domain"/>
    <property type="match status" value="1"/>
</dbReference>
<dbReference type="PROSITE" id="PS00688">
    <property type="entry name" value="SIGMA54_INTERACT_3"/>
    <property type="match status" value="1"/>
</dbReference>
<evidence type="ECO:0000256" key="4">
    <source>
        <dbReference type="ARBA" id="ARBA00023125"/>
    </source>
</evidence>
<dbReference type="SUPFAM" id="SSF55785">
    <property type="entry name" value="PYP-like sensor domain (PAS domain)"/>
    <property type="match status" value="1"/>
</dbReference>
<keyword evidence="2" id="KW-0067">ATP-binding</keyword>
<evidence type="ECO:0000256" key="1">
    <source>
        <dbReference type="ARBA" id="ARBA00022741"/>
    </source>
</evidence>
<keyword evidence="4" id="KW-0238">DNA-binding</keyword>
<organism evidence="8 9">
    <name type="scientific">Piscinibacter sakaiensis</name>
    <name type="common">Ideonella sakaiensis</name>
    <dbReference type="NCBI Taxonomy" id="1547922"/>
    <lineage>
        <taxon>Bacteria</taxon>
        <taxon>Pseudomonadati</taxon>
        <taxon>Pseudomonadota</taxon>
        <taxon>Betaproteobacteria</taxon>
        <taxon>Burkholderiales</taxon>
        <taxon>Sphaerotilaceae</taxon>
        <taxon>Piscinibacter</taxon>
    </lineage>
</organism>
<dbReference type="Gene3D" id="1.10.10.60">
    <property type="entry name" value="Homeodomain-like"/>
    <property type="match status" value="1"/>
</dbReference>
<dbReference type="Proteomes" id="UP000037660">
    <property type="component" value="Unassembled WGS sequence"/>
</dbReference>
<dbReference type="GO" id="GO:0006355">
    <property type="term" value="P:regulation of DNA-templated transcription"/>
    <property type="evidence" value="ECO:0007669"/>
    <property type="project" value="InterPro"/>
</dbReference>
<feature type="compositionally biased region" description="Low complexity" evidence="6">
    <location>
        <begin position="454"/>
        <end position="477"/>
    </location>
</feature>
<proteinExistence type="predicted"/>
<evidence type="ECO:0000256" key="2">
    <source>
        <dbReference type="ARBA" id="ARBA00022840"/>
    </source>
</evidence>
<dbReference type="InterPro" id="IPR025662">
    <property type="entry name" value="Sigma_54_int_dom_ATP-bd_1"/>
</dbReference>
<dbReference type="STRING" id="1547922.ISF6_0679"/>
<keyword evidence="8" id="KW-0456">Lyase</keyword>
<dbReference type="PANTHER" id="PTHR32071">
    <property type="entry name" value="TRANSCRIPTIONAL REGULATORY PROTEIN"/>
    <property type="match status" value="1"/>
</dbReference>
<dbReference type="InterPro" id="IPR009057">
    <property type="entry name" value="Homeodomain-like_sf"/>
</dbReference>
<dbReference type="GO" id="GO:0016829">
    <property type="term" value="F:lyase activity"/>
    <property type="evidence" value="ECO:0007669"/>
    <property type="project" value="UniProtKB-KW"/>
</dbReference>
<evidence type="ECO:0000256" key="3">
    <source>
        <dbReference type="ARBA" id="ARBA00023015"/>
    </source>
</evidence>
<keyword evidence="1" id="KW-0547">Nucleotide-binding</keyword>
<dbReference type="PROSITE" id="PS00676">
    <property type="entry name" value="SIGMA54_INTERACT_2"/>
    <property type="match status" value="1"/>
</dbReference>
<name>A0A0K8NXK5_PISS1</name>
<dbReference type="InterPro" id="IPR035965">
    <property type="entry name" value="PAS-like_dom_sf"/>
</dbReference>
<feature type="region of interest" description="Disordered" evidence="6">
    <location>
        <begin position="437"/>
        <end position="493"/>
    </location>
</feature>
<evidence type="ECO:0000313" key="9">
    <source>
        <dbReference type="Proteomes" id="UP000037660"/>
    </source>
</evidence>
<dbReference type="InterPro" id="IPR025943">
    <property type="entry name" value="Sigma_54_int_dom_ATP-bd_2"/>
</dbReference>
<dbReference type="PROSITE" id="PS50045">
    <property type="entry name" value="SIGMA54_INTERACT_4"/>
    <property type="match status" value="1"/>
</dbReference>
<evidence type="ECO:0000313" key="8">
    <source>
        <dbReference type="EMBL" id="GAP35108.1"/>
    </source>
</evidence>
<dbReference type="Gene3D" id="3.40.50.300">
    <property type="entry name" value="P-loop containing nucleotide triphosphate hydrolases"/>
    <property type="match status" value="1"/>
</dbReference>
<keyword evidence="5" id="KW-0804">Transcription</keyword>